<protein>
    <submittedName>
        <fullName evidence="4">CsbD family protein</fullName>
    </submittedName>
</protein>
<name>A0A428YVJ3_KIBAR</name>
<feature type="region of interest" description="Disordered" evidence="2">
    <location>
        <begin position="1"/>
        <end position="70"/>
    </location>
</feature>
<reference evidence="4 5" key="1">
    <citation type="submission" date="2018-05" db="EMBL/GenBank/DDBJ databases">
        <title>Evolution of GPA BGCs.</title>
        <authorList>
            <person name="Waglechner N."/>
            <person name="Wright G.D."/>
        </authorList>
    </citation>
    <scope>NUCLEOTIDE SEQUENCE [LARGE SCALE GENOMIC DNA]</scope>
    <source>
        <strain evidence="4 5">A82846</strain>
    </source>
</reference>
<dbReference type="RefSeq" id="WP_037264798.1">
    <property type="nucleotide sequence ID" value="NZ_QHKI01000053.1"/>
</dbReference>
<dbReference type="Pfam" id="PF05532">
    <property type="entry name" value="CsbD"/>
    <property type="match status" value="1"/>
</dbReference>
<accession>A0A428YVJ3</accession>
<evidence type="ECO:0000256" key="1">
    <source>
        <dbReference type="ARBA" id="ARBA00009129"/>
    </source>
</evidence>
<feature type="compositionally biased region" description="Basic and acidic residues" evidence="2">
    <location>
        <begin position="33"/>
        <end position="70"/>
    </location>
</feature>
<dbReference type="Gene3D" id="1.10.1470.10">
    <property type="entry name" value="YjbJ"/>
    <property type="match status" value="1"/>
</dbReference>
<gene>
    <name evidence="4" type="ORF">DMH04_40600</name>
</gene>
<organism evidence="4 5">
    <name type="scientific">Kibdelosporangium aridum</name>
    <dbReference type="NCBI Taxonomy" id="2030"/>
    <lineage>
        <taxon>Bacteria</taxon>
        <taxon>Bacillati</taxon>
        <taxon>Actinomycetota</taxon>
        <taxon>Actinomycetes</taxon>
        <taxon>Pseudonocardiales</taxon>
        <taxon>Pseudonocardiaceae</taxon>
        <taxon>Kibdelosporangium</taxon>
    </lineage>
</organism>
<dbReference type="InterPro" id="IPR036629">
    <property type="entry name" value="YjbJ_sf"/>
</dbReference>
<sequence>MSGFDKVKDKAEQLIGKGKEKLGQLTDNEELEAAGKRDQLKGEVKEAGHDVRDKTAGAVKDAKDSLRDDR</sequence>
<comment type="caution">
    <text evidence="4">The sequence shown here is derived from an EMBL/GenBank/DDBJ whole genome shotgun (WGS) entry which is preliminary data.</text>
</comment>
<dbReference type="SUPFAM" id="SSF69047">
    <property type="entry name" value="Hypothetical protein YjbJ"/>
    <property type="match status" value="1"/>
</dbReference>
<evidence type="ECO:0000313" key="4">
    <source>
        <dbReference type="EMBL" id="RSM73860.1"/>
    </source>
</evidence>
<feature type="domain" description="CsbD-like" evidence="3">
    <location>
        <begin position="5"/>
        <end position="54"/>
    </location>
</feature>
<dbReference type="AlphaFoldDB" id="A0A428YVJ3"/>
<evidence type="ECO:0000259" key="3">
    <source>
        <dbReference type="Pfam" id="PF05532"/>
    </source>
</evidence>
<feature type="compositionally biased region" description="Basic and acidic residues" evidence="2">
    <location>
        <begin position="1"/>
        <end position="22"/>
    </location>
</feature>
<dbReference type="InterPro" id="IPR008462">
    <property type="entry name" value="CsbD"/>
</dbReference>
<dbReference type="OrthoDB" id="3699988at2"/>
<evidence type="ECO:0000313" key="5">
    <source>
        <dbReference type="Proteomes" id="UP000287547"/>
    </source>
</evidence>
<dbReference type="EMBL" id="QHKI01000053">
    <property type="protein sequence ID" value="RSM73860.1"/>
    <property type="molecule type" value="Genomic_DNA"/>
</dbReference>
<proteinExistence type="inferred from homology"/>
<evidence type="ECO:0000256" key="2">
    <source>
        <dbReference type="SAM" id="MobiDB-lite"/>
    </source>
</evidence>
<dbReference type="Proteomes" id="UP000287547">
    <property type="component" value="Unassembled WGS sequence"/>
</dbReference>
<comment type="similarity">
    <text evidence="1">Belongs to the UPF0337 (CsbD) family.</text>
</comment>